<dbReference type="EMBL" id="AMZH03003112">
    <property type="protein sequence ID" value="RRT73381.1"/>
    <property type="molecule type" value="Genomic_DNA"/>
</dbReference>
<evidence type="ECO:0000256" key="1">
    <source>
        <dbReference type="SAM" id="Coils"/>
    </source>
</evidence>
<proteinExistence type="predicted"/>
<name>A0A427AB06_ENSVE</name>
<protein>
    <submittedName>
        <fullName evidence="2">Uncharacterized protein</fullName>
    </submittedName>
</protein>
<comment type="caution">
    <text evidence="2">The sequence shown here is derived from an EMBL/GenBank/DDBJ whole genome shotgun (WGS) entry which is preliminary data.</text>
</comment>
<reference evidence="2 3" key="1">
    <citation type="journal article" date="2014" name="Agronomy (Basel)">
        <title>A Draft Genome Sequence for Ensete ventricosum, the Drought-Tolerant Tree Against Hunger.</title>
        <authorList>
            <person name="Harrison J."/>
            <person name="Moore K.A."/>
            <person name="Paszkiewicz K."/>
            <person name="Jones T."/>
            <person name="Grant M."/>
            <person name="Ambacheew D."/>
            <person name="Muzemil S."/>
            <person name="Studholme D.J."/>
        </authorList>
    </citation>
    <scope>NUCLEOTIDE SEQUENCE [LARGE SCALE GENOMIC DNA]</scope>
</reference>
<dbReference type="Proteomes" id="UP000287651">
    <property type="component" value="Unassembled WGS sequence"/>
</dbReference>
<gene>
    <name evidence="2" type="ORF">B296_00004449</name>
</gene>
<evidence type="ECO:0000313" key="3">
    <source>
        <dbReference type="Proteomes" id="UP000287651"/>
    </source>
</evidence>
<dbReference type="PANTHER" id="PTHR31429:SF106">
    <property type="entry name" value="WRKY TRANSCRIPTION FACTOR 31-RELATED"/>
    <property type="match status" value="1"/>
</dbReference>
<dbReference type="AlphaFoldDB" id="A0A427AB06"/>
<organism evidence="2 3">
    <name type="scientific">Ensete ventricosum</name>
    <name type="common">Abyssinian banana</name>
    <name type="synonym">Musa ensete</name>
    <dbReference type="NCBI Taxonomy" id="4639"/>
    <lineage>
        <taxon>Eukaryota</taxon>
        <taxon>Viridiplantae</taxon>
        <taxon>Streptophyta</taxon>
        <taxon>Embryophyta</taxon>
        <taxon>Tracheophyta</taxon>
        <taxon>Spermatophyta</taxon>
        <taxon>Magnoliopsida</taxon>
        <taxon>Liliopsida</taxon>
        <taxon>Zingiberales</taxon>
        <taxon>Musaceae</taxon>
        <taxon>Ensete</taxon>
    </lineage>
</organism>
<dbReference type="GO" id="GO:0003700">
    <property type="term" value="F:DNA-binding transcription factor activity"/>
    <property type="evidence" value="ECO:0007669"/>
    <property type="project" value="InterPro"/>
</dbReference>
<accession>A0A427AB06</accession>
<sequence length="319" mass="35261">MSTLLYADRRMMDDMSTSAVGRRCQLRPHLRTSQQEFSGESAYEAPMPTRSPISIEIYSRRMLDLHCFGSTEEDAAADSTKPPSKRFRVSCLGEAGKGAVISPVKGVDLFCFTLLIPPPSSIFGQSNRVYLMTHGYMDTSGPLSLAFSLGSRGGVLKRQQPMDSGGHHSISTAIEFPISLNPLRDAPMMVEAKDEVSDGRVVANEMDFFSGEKKDTTGLVEPDLDLKVPSLASIKKEDLTIQLADMQAELARMNEENQKLRGILSQVTTNFNALQMHLATLMQQGSQQNNETPQAHEVRWVIPAVYTVKPIYEPSEELS</sequence>
<dbReference type="PANTHER" id="PTHR31429">
    <property type="entry name" value="WRKY TRANSCRIPTION FACTOR 36-RELATED"/>
    <property type="match status" value="1"/>
</dbReference>
<evidence type="ECO:0000313" key="2">
    <source>
        <dbReference type="EMBL" id="RRT73381.1"/>
    </source>
</evidence>
<keyword evidence="1" id="KW-0175">Coiled coil</keyword>
<feature type="coiled-coil region" evidence="1">
    <location>
        <begin position="236"/>
        <end position="270"/>
    </location>
</feature>
<dbReference type="InterPro" id="IPR044810">
    <property type="entry name" value="WRKY_plant"/>
</dbReference>